<proteinExistence type="predicted"/>
<dbReference type="Pfam" id="PF02361">
    <property type="entry name" value="CbiQ"/>
    <property type="match status" value="1"/>
</dbReference>
<accession>A0A1H0KT42</accession>
<keyword evidence="4 6" id="KW-1133">Transmembrane helix</keyword>
<protein>
    <submittedName>
        <fullName evidence="7">Cobalt/nickel transport system permease protein</fullName>
    </submittedName>
</protein>
<dbReference type="EMBL" id="FNJI01000003">
    <property type="protein sequence ID" value="SDO58952.1"/>
    <property type="molecule type" value="Genomic_DNA"/>
</dbReference>
<evidence type="ECO:0000256" key="4">
    <source>
        <dbReference type="ARBA" id="ARBA00022989"/>
    </source>
</evidence>
<keyword evidence="2" id="KW-1003">Cell membrane</keyword>
<dbReference type="InterPro" id="IPR012809">
    <property type="entry name" value="ECF_CbiQ"/>
</dbReference>
<evidence type="ECO:0000313" key="7">
    <source>
        <dbReference type="EMBL" id="SDO58952.1"/>
    </source>
</evidence>
<gene>
    <name evidence="7" type="ORF">SAMN05660330_00615</name>
</gene>
<evidence type="ECO:0000256" key="3">
    <source>
        <dbReference type="ARBA" id="ARBA00022692"/>
    </source>
</evidence>
<keyword evidence="8" id="KW-1185">Reference proteome</keyword>
<feature type="transmembrane region" description="Helical" evidence="6">
    <location>
        <begin position="20"/>
        <end position="53"/>
    </location>
</feature>
<evidence type="ECO:0000256" key="5">
    <source>
        <dbReference type="ARBA" id="ARBA00023136"/>
    </source>
</evidence>
<dbReference type="CDD" id="cd16914">
    <property type="entry name" value="EcfT"/>
    <property type="match status" value="1"/>
</dbReference>
<evidence type="ECO:0000313" key="8">
    <source>
        <dbReference type="Proteomes" id="UP000199073"/>
    </source>
</evidence>
<comment type="subcellular location">
    <subcellularLocation>
        <location evidence="1">Cell membrane</location>
        <topology evidence="1">Multi-pass membrane protein</topology>
    </subcellularLocation>
</comment>
<dbReference type="InterPro" id="IPR003339">
    <property type="entry name" value="ABC/ECF_trnsptr_transmembrane"/>
</dbReference>
<evidence type="ECO:0000256" key="1">
    <source>
        <dbReference type="ARBA" id="ARBA00004651"/>
    </source>
</evidence>
<dbReference type="GO" id="GO:0043190">
    <property type="term" value="C:ATP-binding cassette (ABC) transporter complex"/>
    <property type="evidence" value="ECO:0007669"/>
    <property type="project" value="InterPro"/>
</dbReference>
<organism evidence="7 8">
    <name type="scientific">Desulforhopalus singaporensis</name>
    <dbReference type="NCBI Taxonomy" id="91360"/>
    <lineage>
        <taxon>Bacteria</taxon>
        <taxon>Pseudomonadati</taxon>
        <taxon>Thermodesulfobacteriota</taxon>
        <taxon>Desulfobulbia</taxon>
        <taxon>Desulfobulbales</taxon>
        <taxon>Desulfocapsaceae</taxon>
        <taxon>Desulforhopalus</taxon>
    </lineage>
</organism>
<evidence type="ECO:0000256" key="6">
    <source>
        <dbReference type="SAM" id="Phobius"/>
    </source>
</evidence>
<feature type="transmembrane region" description="Helical" evidence="6">
    <location>
        <begin position="104"/>
        <end position="122"/>
    </location>
</feature>
<evidence type="ECO:0000256" key="2">
    <source>
        <dbReference type="ARBA" id="ARBA00022475"/>
    </source>
</evidence>
<dbReference type="NCBIfam" id="TIGR02454">
    <property type="entry name" value="ECF_T_CbiQ"/>
    <property type="match status" value="1"/>
</dbReference>
<dbReference type="InterPro" id="IPR051611">
    <property type="entry name" value="ECF_transporter_component"/>
</dbReference>
<dbReference type="STRING" id="91360.SAMN05660330_00615"/>
<dbReference type="RefSeq" id="WP_092219653.1">
    <property type="nucleotide sequence ID" value="NZ_FNJI01000003.1"/>
</dbReference>
<keyword evidence="3 6" id="KW-0812">Transmembrane</keyword>
<dbReference type="Proteomes" id="UP000199073">
    <property type="component" value="Unassembled WGS sequence"/>
</dbReference>
<sequence>MMDERFTHGNSLLHKLSAKVKLVVAVFFVAVIAVSQSFTAVTAGLVLAAALFMTARLDLSPAMKRLAGANFFTIFLWITLPLTYGEQTTAVGPLQLSLDGLRLAALITLKTNTILLSLMALLSTSSVANIGHALKALHISDRLSFLLLFSYRYIFVIHQEYLRLTRAARLRCFVPGTNLHTYRTVGYLFGMTLVKSWNRSSRIHQAMLLRGFDGKLIPMDQQAMTYRDIVFLLVALTATGSLILLQLL</sequence>
<dbReference type="PANTHER" id="PTHR34857:SF2">
    <property type="entry name" value="SLL0384 PROTEIN"/>
    <property type="match status" value="1"/>
</dbReference>
<feature type="transmembrane region" description="Helical" evidence="6">
    <location>
        <begin position="229"/>
        <end position="247"/>
    </location>
</feature>
<reference evidence="7 8" key="1">
    <citation type="submission" date="2016-10" db="EMBL/GenBank/DDBJ databases">
        <authorList>
            <person name="de Groot N.N."/>
        </authorList>
    </citation>
    <scope>NUCLEOTIDE SEQUENCE [LARGE SCALE GENOMIC DNA]</scope>
    <source>
        <strain evidence="7 8">DSM 12130</strain>
    </source>
</reference>
<dbReference type="AlphaFoldDB" id="A0A1H0KT42"/>
<keyword evidence="5 6" id="KW-0472">Membrane</keyword>
<dbReference type="OrthoDB" id="4533at2"/>
<dbReference type="GO" id="GO:0006824">
    <property type="term" value="P:cobalt ion transport"/>
    <property type="evidence" value="ECO:0007669"/>
    <property type="project" value="InterPro"/>
</dbReference>
<dbReference type="PANTHER" id="PTHR34857">
    <property type="entry name" value="SLL0384 PROTEIN"/>
    <property type="match status" value="1"/>
</dbReference>
<feature type="transmembrane region" description="Helical" evidence="6">
    <location>
        <begin position="65"/>
        <end position="84"/>
    </location>
</feature>
<name>A0A1H0KT42_9BACT</name>